<evidence type="ECO:0000256" key="1">
    <source>
        <dbReference type="SAM" id="MobiDB-lite"/>
    </source>
</evidence>
<feature type="region of interest" description="Disordered" evidence="1">
    <location>
        <begin position="85"/>
        <end position="178"/>
    </location>
</feature>
<reference evidence="2" key="1">
    <citation type="submission" date="2023-07" db="EMBL/GenBank/DDBJ databases">
        <title>Chromosome-level genome assembly of Artemia franciscana.</title>
        <authorList>
            <person name="Jo E."/>
        </authorList>
    </citation>
    <scope>NUCLEOTIDE SEQUENCE</scope>
    <source>
        <tissue evidence="2">Whole body</tissue>
    </source>
</reference>
<sequence>MKFSLKPQINDNGPCPRARILDEITEYLGTKGWYTSAYMMSANGKIERKDKELAYMLGIHARQEPNNWCGHSSFVTQQEKIKKAKYPYDSSDKIDEEELQRQPSFSKKPQKSTKMFTCRKYGKEKTTNCDQHNNEQEGKPNEAEKLEEEPELSRFNKLESTAVLTQKRLAEQTPKTKK</sequence>
<gene>
    <name evidence="2" type="ORF">QYM36_005924</name>
</gene>
<evidence type="ECO:0000313" key="3">
    <source>
        <dbReference type="Proteomes" id="UP001187531"/>
    </source>
</evidence>
<proteinExistence type="predicted"/>
<organism evidence="2 3">
    <name type="scientific">Artemia franciscana</name>
    <name type="common">Brine shrimp</name>
    <name type="synonym">Artemia sanfranciscana</name>
    <dbReference type="NCBI Taxonomy" id="6661"/>
    <lineage>
        <taxon>Eukaryota</taxon>
        <taxon>Metazoa</taxon>
        <taxon>Ecdysozoa</taxon>
        <taxon>Arthropoda</taxon>
        <taxon>Crustacea</taxon>
        <taxon>Branchiopoda</taxon>
        <taxon>Anostraca</taxon>
        <taxon>Artemiidae</taxon>
        <taxon>Artemia</taxon>
    </lineage>
</organism>
<dbReference type="EMBL" id="JAVRJZ010000009">
    <property type="protein sequence ID" value="KAK2718750.1"/>
    <property type="molecule type" value="Genomic_DNA"/>
</dbReference>
<dbReference type="Proteomes" id="UP001187531">
    <property type="component" value="Unassembled WGS sequence"/>
</dbReference>
<name>A0AA88HVB9_ARTSF</name>
<dbReference type="AlphaFoldDB" id="A0AA88HVB9"/>
<evidence type="ECO:0000313" key="2">
    <source>
        <dbReference type="EMBL" id="KAK2718750.1"/>
    </source>
</evidence>
<accession>A0AA88HVB9</accession>
<feature type="compositionally biased region" description="Basic and acidic residues" evidence="1">
    <location>
        <begin position="121"/>
        <end position="144"/>
    </location>
</feature>
<keyword evidence="3" id="KW-1185">Reference proteome</keyword>
<feature type="compositionally biased region" description="Polar residues" evidence="1">
    <location>
        <begin position="101"/>
        <end position="115"/>
    </location>
</feature>
<protein>
    <submittedName>
        <fullName evidence="2">Uncharacterized protein</fullName>
    </submittedName>
</protein>
<comment type="caution">
    <text evidence="2">The sequence shown here is derived from an EMBL/GenBank/DDBJ whole genome shotgun (WGS) entry which is preliminary data.</text>
</comment>